<evidence type="ECO:0000259" key="9">
    <source>
        <dbReference type="Pfam" id="PF16916"/>
    </source>
</evidence>
<dbReference type="GO" id="GO:0098771">
    <property type="term" value="P:inorganic ion homeostasis"/>
    <property type="evidence" value="ECO:0007669"/>
    <property type="project" value="UniProtKB-ARBA"/>
</dbReference>
<feature type="compositionally biased region" description="Low complexity" evidence="6">
    <location>
        <begin position="10"/>
        <end position="27"/>
    </location>
</feature>
<accession>A0A8H3YJC4</accession>
<dbReference type="Pfam" id="PF01545">
    <property type="entry name" value="Cation_efflux"/>
    <property type="match status" value="2"/>
</dbReference>
<dbReference type="NCBIfam" id="TIGR01297">
    <property type="entry name" value="CDF"/>
    <property type="match status" value="2"/>
</dbReference>
<evidence type="ECO:0000256" key="2">
    <source>
        <dbReference type="ARBA" id="ARBA00022448"/>
    </source>
</evidence>
<dbReference type="Gene3D" id="1.20.1510.10">
    <property type="entry name" value="Cation efflux protein transmembrane domain"/>
    <property type="match status" value="1"/>
</dbReference>
<dbReference type="GO" id="GO:0030003">
    <property type="term" value="P:intracellular monoatomic cation homeostasis"/>
    <property type="evidence" value="ECO:0007669"/>
    <property type="project" value="UniProtKB-ARBA"/>
</dbReference>
<evidence type="ECO:0000259" key="8">
    <source>
        <dbReference type="Pfam" id="PF01545"/>
    </source>
</evidence>
<feature type="domain" description="Cation efflux protein cytoplasmic" evidence="9">
    <location>
        <begin position="393"/>
        <end position="451"/>
    </location>
</feature>
<keyword evidence="11" id="KW-1185">Reference proteome</keyword>
<feature type="domain" description="Cation efflux protein transmembrane" evidence="8">
    <location>
        <begin position="120"/>
        <end position="212"/>
    </location>
</feature>
<evidence type="ECO:0000256" key="1">
    <source>
        <dbReference type="ARBA" id="ARBA00004141"/>
    </source>
</evidence>
<evidence type="ECO:0008006" key="12">
    <source>
        <dbReference type="Google" id="ProtNLM"/>
    </source>
</evidence>
<dbReference type="OrthoDB" id="435980at2759"/>
<feature type="domain" description="Cation efflux protein transmembrane" evidence="8">
    <location>
        <begin position="277"/>
        <end position="369"/>
    </location>
</feature>
<reference evidence="10" key="1">
    <citation type="submission" date="2020-07" db="EMBL/GenBank/DDBJ databases">
        <title>Draft Genome Sequence of a Deep-Sea Yeast, Naganishia (Cryptococcus) liquefaciens strain N6.</title>
        <authorList>
            <person name="Han Y.W."/>
            <person name="Kajitani R."/>
            <person name="Morimoto H."/>
            <person name="Parhat M."/>
            <person name="Tsubouchi H."/>
            <person name="Bakenova O."/>
            <person name="Ogata M."/>
            <person name="Argunhan B."/>
            <person name="Aoki R."/>
            <person name="Kajiwara S."/>
            <person name="Itoh T."/>
            <person name="Iwasaki H."/>
        </authorList>
    </citation>
    <scope>NUCLEOTIDE SEQUENCE</scope>
    <source>
        <strain evidence="10">N6</strain>
    </source>
</reference>
<dbReference type="InterPro" id="IPR027470">
    <property type="entry name" value="Cation_efflux_CTD"/>
</dbReference>
<dbReference type="GO" id="GO:0008324">
    <property type="term" value="F:monoatomic cation transmembrane transporter activity"/>
    <property type="evidence" value="ECO:0007669"/>
    <property type="project" value="InterPro"/>
</dbReference>
<comment type="caution">
    <text evidence="10">The sequence shown here is derived from an EMBL/GenBank/DDBJ whole genome shotgun (WGS) entry which is preliminary data.</text>
</comment>
<organism evidence="10 11">
    <name type="scientific">Naganishia liquefaciens</name>
    <dbReference type="NCBI Taxonomy" id="104408"/>
    <lineage>
        <taxon>Eukaryota</taxon>
        <taxon>Fungi</taxon>
        <taxon>Dikarya</taxon>
        <taxon>Basidiomycota</taxon>
        <taxon>Agaricomycotina</taxon>
        <taxon>Tremellomycetes</taxon>
        <taxon>Filobasidiales</taxon>
        <taxon>Filobasidiaceae</taxon>
        <taxon>Naganishia</taxon>
    </lineage>
</organism>
<dbReference type="Gene3D" id="3.30.70.1350">
    <property type="entry name" value="Cation efflux protein, cytoplasmic domain"/>
    <property type="match status" value="1"/>
</dbReference>
<evidence type="ECO:0000256" key="4">
    <source>
        <dbReference type="ARBA" id="ARBA00022989"/>
    </source>
</evidence>
<dbReference type="GO" id="GO:0016020">
    <property type="term" value="C:membrane"/>
    <property type="evidence" value="ECO:0007669"/>
    <property type="project" value="UniProtKB-SubCell"/>
</dbReference>
<keyword evidence="2" id="KW-0813">Transport</keyword>
<dbReference type="Proteomes" id="UP000620104">
    <property type="component" value="Unassembled WGS sequence"/>
</dbReference>
<protein>
    <recommendedName>
        <fullName evidence="12">Cation transporter</fullName>
    </recommendedName>
</protein>
<evidence type="ECO:0000313" key="10">
    <source>
        <dbReference type="EMBL" id="GHJ90027.1"/>
    </source>
</evidence>
<gene>
    <name evidence="10" type="ORF">NliqN6_6429</name>
</gene>
<dbReference type="PANTHER" id="PTHR43840">
    <property type="entry name" value="MITOCHONDRIAL METAL TRANSPORTER 1-RELATED"/>
    <property type="match status" value="1"/>
</dbReference>
<dbReference type="AlphaFoldDB" id="A0A8H3YJC4"/>
<feature type="compositionally biased region" description="Basic and acidic residues" evidence="6">
    <location>
        <begin position="68"/>
        <end position="96"/>
    </location>
</feature>
<sequence length="488" mass="52592">MAYLRRSGRSSLSEQQQAAFSSSTSAQHGSHDHPAPTGATSSTRSAAVPDAPIANDVSGGLRSRTSKQTHEHDHGHEHDHDHSHDHSHSLFHSHAHDHSASAGELVSALSRNDRGSRITLLGLASNVLLTALKGVAGYVMNSASLIAEAGHSFSDLGADFVTLACWKVSRRDPTRAYPYGYGKFETIGTLSVSLILVVAGIGIALHSYHLLLQVMIPWIHTLDPSNPLQSLLPYIPSSIPSPLLELFHSHGPGAHGHDLADAAGATVDTHESVAILNPHAAWFALISVFIKEWLFRVTKKVADEEHSPVLLANAYHHRSDALTSGVALFSILGSHYGAPVLDPLGGIVVSIFILQQGLALSRTSFLELLDKGITDEYRTRLERIVEPLVNGRDLLEIRNIRGVKAGGLTSLDLTITVPPTMSVLESHAVEANVRDTIMRQRKEVRELKIHVHAQEEGEVLDGIGAAAGREKSKLADDAVKHDFGRNGC</sequence>
<dbReference type="PANTHER" id="PTHR43840:SF15">
    <property type="entry name" value="MITOCHONDRIAL METAL TRANSPORTER 1-RELATED"/>
    <property type="match status" value="1"/>
</dbReference>
<dbReference type="InterPro" id="IPR027469">
    <property type="entry name" value="Cation_efflux_TMD_sf"/>
</dbReference>
<dbReference type="SUPFAM" id="SSF160240">
    <property type="entry name" value="Cation efflux protein cytoplasmic domain-like"/>
    <property type="match status" value="1"/>
</dbReference>
<feature type="transmembrane region" description="Helical" evidence="7">
    <location>
        <begin position="187"/>
        <end position="205"/>
    </location>
</feature>
<evidence type="ECO:0000313" key="11">
    <source>
        <dbReference type="Proteomes" id="UP000620104"/>
    </source>
</evidence>
<keyword evidence="5 7" id="KW-0472">Membrane</keyword>
<dbReference type="EMBL" id="BLZA01000053">
    <property type="protein sequence ID" value="GHJ90027.1"/>
    <property type="molecule type" value="Genomic_DNA"/>
</dbReference>
<evidence type="ECO:0000256" key="3">
    <source>
        <dbReference type="ARBA" id="ARBA00022692"/>
    </source>
</evidence>
<name>A0A8H3YJC4_9TREE</name>
<proteinExistence type="predicted"/>
<evidence type="ECO:0000256" key="6">
    <source>
        <dbReference type="SAM" id="MobiDB-lite"/>
    </source>
</evidence>
<keyword evidence="4 7" id="KW-1133">Transmembrane helix</keyword>
<dbReference type="Pfam" id="PF16916">
    <property type="entry name" value="ZT_dimer"/>
    <property type="match status" value="1"/>
</dbReference>
<dbReference type="InterPro" id="IPR058533">
    <property type="entry name" value="Cation_efflux_TM"/>
</dbReference>
<comment type="subcellular location">
    <subcellularLocation>
        <location evidence="1">Membrane</location>
        <topology evidence="1">Multi-pass membrane protein</topology>
    </subcellularLocation>
</comment>
<evidence type="ECO:0000256" key="7">
    <source>
        <dbReference type="SAM" id="Phobius"/>
    </source>
</evidence>
<feature type="region of interest" description="Disordered" evidence="6">
    <location>
        <begin position="1"/>
        <end position="96"/>
    </location>
</feature>
<dbReference type="InterPro" id="IPR036837">
    <property type="entry name" value="Cation_efflux_CTD_sf"/>
</dbReference>
<evidence type="ECO:0000256" key="5">
    <source>
        <dbReference type="ARBA" id="ARBA00023136"/>
    </source>
</evidence>
<keyword evidence="3 7" id="KW-0812">Transmembrane</keyword>
<dbReference type="InterPro" id="IPR002524">
    <property type="entry name" value="Cation_efflux"/>
</dbReference>
<dbReference type="InterPro" id="IPR050291">
    <property type="entry name" value="CDF_Transporter"/>
</dbReference>
<dbReference type="SUPFAM" id="SSF161111">
    <property type="entry name" value="Cation efflux protein transmembrane domain-like"/>
    <property type="match status" value="1"/>
</dbReference>